<keyword evidence="9 13" id="KW-1133">Transmembrane helix</keyword>
<dbReference type="GO" id="GO:0005886">
    <property type="term" value="C:plasma membrane"/>
    <property type="evidence" value="ECO:0007669"/>
    <property type="project" value="UniProtKB-SubCell"/>
</dbReference>
<dbReference type="SUPFAM" id="SSF82093">
    <property type="entry name" value="Heme chaperone CcmE"/>
    <property type="match status" value="1"/>
</dbReference>
<keyword evidence="4 13" id="KW-0349">Heme</keyword>
<name>A0A2A5AV42_9GAMM</name>
<dbReference type="HAMAP" id="MF_01959">
    <property type="entry name" value="CcmE"/>
    <property type="match status" value="1"/>
</dbReference>
<keyword evidence="10 13" id="KW-0408">Iron</keyword>
<dbReference type="GO" id="GO:0017004">
    <property type="term" value="P:cytochrome complex assembly"/>
    <property type="evidence" value="ECO:0007669"/>
    <property type="project" value="UniProtKB-KW"/>
</dbReference>
<evidence type="ECO:0000256" key="1">
    <source>
        <dbReference type="ARBA" id="ARBA00004533"/>
    </source>
</evidence>
<dbReference type="Pfam" id="PF03100">
    <property type="entry name" value="CcmE"/>
    <property type="match status" value="1"/>
</dbReference>
<dbReference type="AlphaFoldDB" id="A0A2A5AV42"/>
<dbReference type="InterPro" id="IPR036127">
    <property type="entry name" value="CcmE-like_sf"/>
</dbReference>
<dbReference type="PANTHER" id="PTHR34128:SF2">
    <property type="entry name" value="CYTOCHROME C-TYPE BIOGENESIS PROTEIN CCME HOMOLOG, MITOCHONDRIAL"/>
    <property type="match status" value="1"/>
</dbReference>
<dbReference type="Proteomes" id="UP000218327">
    <property type="component" value="Unassembled WGS sequence"/>
</dbReference>
<organism evidence="15 16">
    <name type="scientific">SAR86 cluster bacterium</name>
    <dbReference type="NCBI Taxonomy" id="2030880"/>
    <lineage>
        <taxon>Bacteria</taxon>
        <taxon>Pseudomonadati</taxon>
        <taxon>Pseudomonadota</taxon>
        <taxon>Gammaproteobacteria</taxon>
        <taxon>SAR86 cluster</taxon>
    </lineage>
</organism>
<evidence type="ECO:0000256" key="13">
    <source>
        <dbReference type="HAMAP-Rule" id="MF_01959"/>
    </source>
</evidence>
<dbReference type="InterPro" id="IPR004329">
    <property type="entry name" value="CcmE"/>
</dbReference>
<accession>A0A2A5AV42</accession>
<comment type="function">
    <text evidence="12 13">Heme chaperone required for the biogenesis of c-type cytochromes. Transiently binds heme delivered by CcmC and transfers the heme to apo-cytochromes in a process facilitated by CcmF and CcmH.</text>
</comment>
<protein>
    <recommendedName>
        <fullName evidence="13">Cytochrome c-type biogenesis protein CcmE</fullName>
    </recommendedName>
    <alternativeName>
        <fullName evidence="13">Cytochrome c maturation protein E</fullName>
    </alternativeName>
    <alternativeName>
        <fullName evidence="13">Heme chaperone CcmE</fullName>
    </alternativeName>
</protein>
<dbReference type="GO" id="GO:0046872">
    <property type="term" value="F:metal ion binding"/>
    <property type="evidence" value="ECO:0007669"/>
    <property type="project" value="UniProtKB-KW"/>
</dbReference>
<comment type="similarity">
    <text evidence="13">Belongs to the CcmE/CycJ family.</text>
</comment>
<dbReference type="EMBL" id="NVVJ01000044">
    <property type="protein sequence ID" value="PCJ23115.1"/>
    <property type="molecule type" value="Genomic_DNA"/>
</dbReference>
<evidence type="ECO:0000256" key="10">
    <source>
        <dbReference type="ARBA" id="ARBA00023004"/>
    </source>
</evidence>
<dbReference type="GO" id="GO:0020037">
    <property type="term" value="F:heme binding"/>
    <property type="evidence" value="ECO:0007669"/>
    <property type="project" value="InterPro"/>
</dbReference>
<evidence type="ECO:0000256" key="6">
    <source>
        <dbReference type="ARBA" id="ARBA00022723"/>
    </source>
</evidence>
<sequence>MKPHRRKKLGMIIFMTLGLSLAVGLIAFAMRQNINMFYTPTQVAAGEVEIGKQFRIGGMVKAGSVRDDPDSLKVSFITTDFVSDVPIRYEGILPDLFREGQGLVAEGKMDSAGVFQASRVLAKHDENYMSQEVKAALDAAGVSTETYNGQVNGVLGSALPLPLPET</sequence>
<dbReference type="NCBIfam" id="NF009727">
    <property type="entry name" value="PRK13254.1-1"/>
    <property type="match status" value="1"/>
</dbReference>
<keyword evidence="7 13" id="KW-0201">Cytochrome c-type biogenesis</keyword>
<feature type="topological domain" description="Extracellular" evidence="13">
    <location>
        <begin position="30"/>
        <end position="166"/>
    </location>
</feature>
<evidence type="ECO:0000256" key="4">
    <source>
        <dbReference type="ARBA" id="ARBA00022617"/>
    </source>
</evidence>
<dbReference type="Gene3D" id="2.40.50.140">
    <property type="entry name" value="Nucleic acid-binding proteins"/>
    <property type="match status" value="1"/>
</dbReference>
<evidence type="ECO:0000256" key="5">
    <source>
        <dbReference type="ARBA" id="ARBA00022692"/>
    </source>
</evidence>
<evidence type="ECO:0000256" key="9">
    <source>
        <dbReference type="ARBA" id="ARBA00022989"/>
    </source>
</evidence>
<evidence type="ECO:0000313" key="15">
    <source>
        <dbReference type="EMBL" id="PCJ23115.1"/>
    </source>
</evidence>
<evidence type="ECO:0000313" key="16">
    <source>
        <dbReference type="Proteomes" id="UP000218327"/>
    </source>
</evidence>
<keyword evidence="8 13" id="KW-0735">Signal-anchor</keyword>
<comment type="subcellular location">
    <subcellularLocation>
        <location evidence="1">Cell inner membrane</location>
    </subcellularLocation>
    <subcellularLocation>
        <location evidence="13">Cell membrane</location>
        <topology evidence="13">Single-pass type II membrane protein</topology>
    </subcellularLocation>
</comment>
<evidence type="ECO:0000256" key="2">
    <source>
        <dbReference type="ARBA" id="ARBA00022475"/>
    </source>
</evidence>
<keyword evidence="5 13" id="KW-0812">Transmembrane</keyword>
<dbReference type="NCBIfam" id="NF009731">
    <property type="entry name" value="PRK13254.1-5"/>
    <property type="match status" value="1"/>
</dbReference>
<dbReference type="GO" id="GO:0017003">
    <property type="term" value="P:protein-heme linkage"/>
    <property type="evidence" value="ECO:0007669"/>
    <property type="project" value="UniProtKB-UniRule"/>
</dbReference>
<feature type="binding site" description="covalent" evidence="13 14">
    <location>
        <position position="124"/>
    </location>
    <ligand>
        <name>heme</name>
        <dbReference type="ChEBI" id="CHEBI:30413"/>
    </ligand>
</feature>
<feature type="binding site" description="axial binding residue" evidence="13 14">
    <location>
        <position position="128"/>
    </location>
    <ligand>
        <name>heme</name>
        <dbReference type="ChEBI" id="CHEBI:30413"/>
    </ligand>
    <ligandPart>
        <name>Fe</name>
        <dbReference type="ChEBI" id="CHEBI:18248"/>
    </ligandPart>
</feature>
<dbReference type="InterPro" id="IPR012340">
    <property type="entry name" value="NA-bd_OB-fold"/>
</dbReference>
<evidence type="ECO:0000256" key="7">
    <source>
        <dbReference type="ARBA" id="ARBA00022748"/>
    </source>
</evidence>
<keyword evidence="3" id="KW-0997">Cell inner membrane</keyword>
<keyword evidence="6 13" id="KW-0479">Metal-binding</keyword>
<feature type="topological domain" description="Cytoplasmic" evidence="13">
    <location>
        <begin position="1"/>
        <end position="8"/>
    </location>
</feature>
<dbReference type="NCBIfam" id="NF009729">
    <property type="entry name" value="PRK13254.1-3"/>
    <property type="match status" value="1"/>
</dbReference>
<evidence type="ECO:0000256" key="12">
    <source>
        <dbReference type="ARBA" id="ARBA00056663"/>
    </source>
</evidence>
<evidence type="ECO:0000256" key="3">
    <source>
        <dbReference type="ARBA" id="ARBA00022519"/>
    </source>
</evidence>
<reference evidence="16" key="1">
    <citation type="submission" date="2017-08" db="EMBL/GenBank/DDBJ databases">
        <title>A dynamic microbial community with high functional redundancy inhabits the cold, oxic subseafloor aquifer.</title>
        <authorList>
            <person name="Tully B.J."/>
            <person name="Wheat C.G."/>
            <person name="Glazer B.T."/>
            <person name="Huber J.A."/>
        </authorList>
    </citation>
    <scope>NUCLEOTIDE SEQUENCE [LARGE SCALE GENOMIC DNA]</scope>
</reference>
<dbReference type="FunFam" id="2.40.50.140:FF:000104">
    <property type="entry name" value="Cytochrome c-type biogenesis protein CcmE"/>
    <property type="match status" value="1"/>
</dbReference>
<keyword evidence="2 13" id="KW-1003">Cell membrane</keyword>
<evidence type="ECO:0000256" key="14">
    <source>
        <dbReference type="PIRSR" id="PIRSR604329-50"/>
    </source>
</evidence>
<evidence type="ECO:0000256" key="11">
    <source>
        <dbReference type="ARBA" id="ARBA00023136"/>
    </source>
</evidence>
<keyword evidence="11 13" id="KW-0472">Membrane</keyword>
<gene>
    <name evidence="13" type="primary">ccmE</name>
    <name evidence="13" type="synonym">cycJ</name>
    <name evidence="15" type="ORF">COA96_12545</name>
</gene>
<dbReference type="PANTHER" id="PTHR34128">
    <property type="entry name" value="CYTOCHROME C-TYPE BIOGENESIS PROTEIN CCME HOMOLOG, MITOCHONDRIAL"/>
    <property type="match status" value="1"/>
</dbReference>
<proteinExistence type="inferred from homology"/>
<evidence type="ECO:0000256" key="8">
    <source>
        <dbReference type="ARBA" id="ARBA00022968"/>
    </source>
</evidence>
<comment type="caution">
    <text evidence="15">The sequence shown here is derived from an EMBL/GenBank/DDBJ whole genome shotgun (WGS) entry which is preliminary data.</text>
</comment>